<gene>
    <name evidence="2" type="ORF">EJD97_020122</name>
</gene>
<accession>A0A6N2B0V1</accession>
<feature type="compositionally biased region" description="Basic and acidic residues" evidence="1">
    <location>
        <begin position="69"/>
        <end position="81"/>
    </location>
</feature>
<proteinExistence type="predicted"/>
<feature type="region of interest" description="Disordered" evidence="1">
    <location>
        <begin position="60"/>
        <end position="107"/>
    </location>
</feature>
<comment type="caution">
    <text evidence="2">The sequence shown here is derived from an EMBL/GenBank/DDBJ whole genome shotgun (WGS) entry which is preliminary data.</text>
</comment>
<sequence>KSLRRSPRLVRDIDTSNPKVYRRSRKKRHVSSLLLLMKFQVLVWESHKYWGSITMRRRTMRRRTSKSLKNKDGLEKKKPVNDGKIQNRLSKNVILPESKYPYDTRSE</sequence>
<feature type="non-terminal residue" evidence="2">
    <location>
        <position position="1"/>
    </location>
</feature>
<protein>
    <submittedName>
        <fullName evidence="2">Uncharacterized protein</fullName>
    </submittedName>
</protein>
<reference evidence="2" key="1">
    <citation type="submission" date="2019-05" db="EMBL/GenBank/DDBJ databases">
        <title>The de novo reference genome and transcriptome assemblies of the wild tomato species Solanum chilense.</title>
        <authorList>
            <person name="Stam R."/>
            <person name="Nosenko T."/>
            <person name="Hoerger A.C."/>
            <person name="Stephan W."/>
            <person name="Seidel M.A."/>
            <person name="Kuhn J.M.M."/>
            <person name="Haberer G."/>
            <person name="Tellier A."/>
        </authorList>
    </citation>
    <scope>NUCLEOTIDE SEQUENCE</scope>
    <source>
        <tissue evidence="2">Mature leaves</tissue>
    </source>
</reference>
<evidence type="ECO:0000256" key="1">
    <source>
        <dbReference type="SAM" id="MobiDB-lite"/>
    </source>
</evidence>
<organism evidence="2">
    <name type="scientific">Solanum chilense</name>
    <name type="common">Tomato</name>
    <name type="synonym">Lycopersicon chilense</name>
    <dbReference type="NCBI Taxonomy" id="4083"/>
    <lineage>
        <taxon>Eukaryota</taxon>
        <taxon>Viridiplantae</taxon>
        <taxon>Streptophyta</taxon>
        <taxon>Embryophyta</taxon>
        <taxon>Tracheophyta</taxon>
        <taxon>Spermatophyta</taxon>
        <taxon>Magnoliopsida</taxon>
        <taxon>eudicotyledons</taxon>
        <taxon>Gunneridae</taxon>
        <taxon>Pentapetalae</taxon>
        <taxon>asterids</taxon>
        <taxon>lamiids</taxon>
        <taxon>Solanales</taxon>
        <taxon>Solanaceae</taxon>
        <taxon>Solanoideae</taxon>
        <taxon>Solaneae</taxon>
        <taxon>Solanum</taxon>
        <taxon>Solanum subgen. Lycopersicon</taxon>
    </lineage>
</organism>
<name>A0A6N2B0V1_SOLCI</name>
<evidence type="ECO:0000313" key="2">
    <source>
        <dbReference type="EMBL" id="TMW87309.1"/>
    </source>
</evidence>
<dbReference type="EMBL" id="RXGB01005781">
    <property type="protein sequence ID" value="TMW87309.1"/>
    <property type="molecule type" value="Genomic_DNA"/>
</dbReference>
<dbReference type="AlphaFoldDB" id="A0A6N2B0V1"/>